<organism evidence="9 10">
    <name type="scientific">Allomyces macrogynus (strain ATCC 38327)</name>
    <name type="common">Allomyces javanicus var. macrogynus</name>
    <dbReference type="NCBI Taxonomy" id="578462"/>
    <lineage>
        <taxon>Eukaryota</taxon>
        <taxon>Fungi</taxon>
        <taxon>Fungi incertae sedis</taxon>
        <taxon>Blastocladiomycota</taxon>
        <taxon>Blastocladiomycetes</taxon>
        <taxon>Blastocladiales</taxon>
        <taxon>Blastocladiaceae</taxon>
        <taxon>Allomyces</taxon>
    </lineage>
</organism>
<feature type="compositionally biased region" description="Basic and acidic residues" evidence="6">
    <location>
        <begin position="35"/>
        <end position="47"/>
    </location>
</feature>
<dbReference type="InterPro" id="IPR014756">
    <property type="entry name" value="Ig_E-set"/>
</dbReference>
<dbReference type="EMBL" id="GG745337">
    <property type="protein sequence ID" value="KNE61288.1"/>
    <property type="molecule type" value="Genomic_DNA"/>
</dbReference>
<keyword evidence="2" id="KW-0547">Nucleotide-binding</keyword>
<dbReference type="InterPro" id="IPR041094">
    <property type="entry name" value="Brr2_helicase_PWI"/>
</dbReference>
<evidence type="ECO:0000256" key="3">
    <source>
        <dbReference type="ARBA" id="ARBA00022801"/>
    </source>
</evidence>
<feature type="region of interest" description="Disordered" evidence="6">
    <location>
        <begin position="2164"/>
        <end position="2184"/>
    </location>
</feature>
<dbReference type="Gene3D" id="3.40.50.300">
    <property type="entry name" value="P-loop containing nucleotide triphosphate hydrolases"/>
    <property type="match status" value="4"/>
</dbReference>
<dbReference type="GO" id="GO:0000393">
    <property type="term" value="P:spliceosomal conformational changes to generate catalytic conformation"/>
    <property type="evidence" value="ECO:0007669"/>
    <property type="project" value="UniProtKB-ARBA"/>
</dbReference>
<evidence type="ECO:0000256" key="6">
    <source>
        <dbReference type="SAM" id="MobiDB-lite"/>
    </source>
</evidence>
<feature type="compositionally biased region" description="Acidic residues" evidence="6">
    <location>
        <begin position="2165"/>
        <end position="2184"/>
    </location>
</feature>
<feature type="domain" description="Helicase ATP-binding" evidence="7">
    <location>
        <begin position="522"/>
        <end position="706"/>
    </location>
</feature>
<dbReference type="FunFam" id="3.40.50.300:FF:000062">
    <property type="entry name" value="U5 small nuclear ribonucleoprotein helicase"/>
    <property type="match status" value="1"/>
</dbReference>
<dbReference type="FunFam" id="2.60.40.150:FF:000133">
    <property type="entry name" value="Pre-mRNA splicing helicase, putative"/>
    <property type="match status" value="1"/>
</dbReference>
<dbReference type="PANTHER" id="PTHR47961:SF4">
    <property type="entry name" value="ACTIVATING SIGNAL COINTEGRATOR 1 COMPLEX SUBUNIT 3"/>
    <property type="match status" value="1"/>
</dbReference>
<dbReference type="InterPro" id="IPR027417">
    <property type="entry name" value="P-loop_NTPase"/>
</dbReference>
<dbReference type="InterPro" id="IPR035892">
    <property type="entry name" value="C2_domain_sf"/>
</dbReference>
<dbReference type="InterPro" id="IPR014001">
    <property type="entry name" value="Helicase_ATP-bd"/>
</dbReference>
<dbReference type="SUPFAM" id="SSF158702">
    <property type="entry name" value="Sec63 N-terminal domain-like"/>
    <property type="match status" value="2"/>
</dbReference>
<dbReference type="Gene3D" id="1.10.3380.10">
    <property type="entry name" value="Sec63 N-terminal domain-like domain"/>
    <property type="match status" value="2"/>
</dbReference>
<dbReference type="SUPFAM" id="SSF52540">
    <property type="entry name" value="P-loop containing nucleoside triphosphate hydrolases"/>
    <property type="match status" value="4"/>
</dbReference>
<dbReference type="STRING" id="578462.A0A0L0SFI7"/>
<dbReference type="GO" id="GO:0003678">
    <property type="term" value="F:DNA helicase activity"/>
    <property type="evidence" value="ECO:0007669"/>
    <property type="project" value="TreeGrafter"/>
</dbReference>
<dbReference type="SMART" id="SM00487">
    <property type="entry name" value="DEXDc"/>
    <property type="match status" value="2"/>
</dbReference>
<dbReference type="FunFam" id="1.10.150.20:FF:000004">
    <property type="entry name" value="U5 small nuclear ribonucleoprotein helicase"/>
    <property type="match status" value="1"/>
</dbReference>
<dbReference type="Pfam" id="PF18149">
    <property type="entry name" value="Helicase_PWI"/>
    <property type="match status" value="1"/>
</dbReference>
<feature type="compositionally biased region" description="Gly residues" evidence="6">
    <location>
        <begin position="1"/>
        <end position="12"/>
    </location>
</feature>
<dbReference type="Pfam" id="PF21188">
    <property type="entry name" value="BRR2_plug"/>
    <property type="match status" value="1"/>
</dbReference>
<dbReference type="FunFam" id="1.10.10.10:FF:000024">
    <property type="entry name" value="U5 small nuclear ribonucleoprotein helicase"/>
    <property type="match status" value="1"/>
</dbReference>
<feature type="domain" description="Helicase C-terminal" evidence="8">
    <location>
        <begin position="1570"/>
        <end position="1778"/>
    </location>
</feature>
<feature type="region of interest" description="Disordered" evidence="6">
    <location>
        <begin position="1"/>
        <end position="66"/>
    </location>
</feature>
<dbReference type="PROSITE" id="PS51194">
    <property type="entry name" value="HELICASE_CTER"/>
    <property type="match status" value="2"/>
</dbReference>
<dbReference type="SUPFAM" id="SSF81296">
    <property type="entry name" value="E set domains"/>
    <property type="match status" value="1"/>
</dbReference>
<proteinExistence type="predicted"/>
<dbReference type="Pfam" id="PF02889">
    <property type="entry name" value="Sec63"/>
    <property type="match status" value="2"/>
</dbReference>
<feature type="compositionally biased region" description="Acidic residues" evidence="6">
    <location>
        <begin position="265"/>
        <end position="278"/>
    </location>
</feature>
<feature type="compositionally biased region" description="Basic and acidic residues" evidence="6">
    <location>
        <begin position="55"/>
        <end position="66"/>
    </location>
</feature>
<dbReference type="FunFam" id="2.60.40.150:FF:000004">
    <property type="entry name" value="RNA helicase, activating signal cointegrator 1"/>
    <property type="match status" value="1"/>
</dbReference>
<evidence type="ECO:0000313" key="9">
    <source>
        <dbReference type="EMBL" id="KNE61288.1"/>
    </source>
</evidence>
<evidence type="ECO:0000256" key="2">
    <source>
        <dbReference type="ARBA" id="ARBA00022741"/>
    </source>
</evidence>
<dbReference type="InterPro" id="IPR048863">
    <property type="entry name" value="BRR2_plug"/>
</dbReference>
<keyword evidence="10" id="KW-1185">Reference proteome</keyword>
<dbReference type="GO" id="GO:0005682">
    <property type="term" value="C:U5 snRNP"/>
    <property type="evidence" value="ECO:0007669"/>
    <property type="project" value="UniProtKB-ARBA"/>
</dbReference>
<dbReference type="PANTHER" id="PTHR47961">
    <property type="entry name" value="DNA POLYMERASE THETA, PUTATIVE (AFU_ORTHOLOGUE AFUA_1G05260)-RELATED"/>
    <property type="match status" value="1"/>
</dbReference>
<dbReference type="InterPro" id="IPR004179">
    <property type="entry name" value="Sec63-dom"/>
</dbReference>
<evidence type="ECO:0000313" key="10">
    <source>
        <dbReference type="Proteomes" id="UP000054350"/>
    </source>
</evidence>
<feature type="compositionally biased region" description="Polar residues" evidence="6">
    <location>
        <begin position="422"/>
        <end position="432"/>
    </location>
</feature>
<keyword evidence="4" id="KW-0347">Helicase</keyword>
<dbReference type="GO" id="GO:0000712">
    <property type="term" value="P:resolution of meiotic recombination intermediates"/>
    <property type="evidence" value="ECO:0007669"/>
    <property type="project" value="TreeGrafter"/>
</dbReference>
<dbReference type="SUPFAM" id="SSF46785">
    <property type="entry name" value="Winged helix' DNA-binding domain"/>
    <property type="match status" value="2"/>
</dbReference>
<dbReference type="FunFam" id="3.40.50.300:FF:000102">
    <property type="entry name" value="RNA helicase, activating signal cointegrator 1"/>
    <property type="match status" value="1"/>
</dbReference>
<feature type="domain" description="Helicase ATP-binding" evidence="7">
    <location>
        <begin position="1364"/>
        <end position="1544"/>
    </location>
</feature>
<dbReference type="FunFam" id="1.10.10.10:FF:000012">
    <property type="entry name" value="U5 small nuclear ribonucleoprotein helicase"/>
    <property type="match status" value="1"/>
</dbReference>
<evidence type="ECO:0008006" key="11">
    <source>
        <dbReference type="Google" id="ProtNLM"/>
    </source>
</evidence>
<evidence type="ECO:0000256" key="1">
    <source>
        <dbReference type="ARBA" id="ARBA00022737"/>
    </source>
</evidence>
<dbReference type="GO" id="GO:0016787">
    <property type="term" value="F:hydrolase activity"/>
    <property type="evidence" value="ECO:0007669"/>
    <property type="project" value="UniProtKB-KW"/>
</dbReference>
<dbReference type="Gene3D" id="2.60.40.150">
    <property type="entry name" value="C2 domain"/>
    <property type="match status" value="2"/>
</dbReference>
<dbReference type="InterPro" id="IPR036388">
    <property type="entry name" value="WH-like_DNA-bd_sf"/>
</dbReference>
<evidence type="ECO:0000259" key="7">
    <source>
        <dbReference type="PROSITE" id="PS51192"/>
    </source>
</evidence>
<dbReference type="OMA" id="MNPKEFN"/>
<dbReference type="CDD" id="cd18795">
    <property type="entry name" value="SF2_C_Ski2"/>
    <property type="match status" value="1"/>
</dbReference>
<dbReference type="SMART" id="SM00973">
    <property type="entry name" value="Sec63"/>
    <property type="match status" value="2"/>
</dbReference>
<dbReference type="InterPro" id="IPR036390">
    <property type="entry name" value="WH_DNA-bd_sf"/>
</dbReference>
<dbReference type="Pfam" id="PF00270">
    <property type="entry name" value="DEAD"/>
    <property type="match status" value="2"/>
</dbReference>
<dbReference type="Gene3D" id="1.10.150.20">
    <property type="entry name" value="5' to 3' exonuclease, C-terminal subdomain"/>
    <property type="match status" value="2"/>
</dbReference>
<feature type="region of interest" description="Disordered" evidence="6">
    <location>
        <begin position="219"/>
        <end position="278"/>
    </location>
</feature>
<reference evidence="9 10" key="1">
    <citation type="submission" date="2009-11" db="EMBL/GenBank/DDBJ databases">
        <title>Annotation of Allomyces macrogynus ATCC 38327.</title>
        <authorList>
            <consortium name="The Broad Institute Genome Sequencing Platform"/>
            <person name="Russ C."/>
            <person name="Cuomo C."/>
            <person name="Burger G."/>
            <person name="Gray M.W."/>
            <person name="Holland P.W.H."/>
            <person name="King N."/>
            <person name="Lang F.B.F."/>
            <person name="Roger A.J."/>
            <person name="Ruiz-Trillo I."/>
            <person name="Young S.K."/>
            <person name="Zeng Q."/>
            <person name="Gargeya S."/>
            <person name="Fitzgerald M."/>
            <person name="Haas B."/>
            <person name="Abouelleil A."/>
            <person name="Alvarado L."/>
            <person name="Arachchi H.M."/>
            <person name="Berlin A."/>
            <person name="Chapman S.B."/>
            <person name="Gearin G."/>
            <person name="Goldberg J."/>
            <person name="Griggs A."/>
            <person name="Gujja S."/>
            <person name="Hansen M."/>
            <person name="Heiman D."/>
            <person name="Howarth C."/>
            <person name="Larimer J."/>
            <person name="Lui A."/>
            <person name="MacDonald P.J.P."/>
            <person name="McCowen C."/>
            <person name="Montmayeur A."/>
            <person name="Murphy C."/>
            <person name="Neiman D."/>
            <person name="Pearson M."/>
            <person name="Priest M."/>
            <person name="Roberts A."/>
            <person name="Saif S."/>
            <person name="Shea T."/>
            <person name="Sisk P."/>
            <person name="Stolte C."/>
            <person name="Sykes S."/>
            <person name="Wortman J."/>
            <person name="Nusbaum C."/>
            <person name="Birren B."/>
        </authorList>
    </citation>
    <scope>NUCLEOTIDE SEQUENCE [LARGE SCALE GENOMIC DNA]</scope>
    <source>
        <strain evidence="9 10">ATCC 38327</strain>
    </source>
</reference>
<dbReference type="eggNOG" id="KOG0951">
    <property type="taxonomic scope" value="Eukaryota"/>
</dbReference>
<dbReference type="FunFam" id="1.10.3380.10:FF:000001">
    <property type="entry name" value="U5 small nuclear ribonucleoprotein helicase"/>
    <property type="match status" value="1"/>
</dbReference>
<dbReference type="InterPro" id="IPR057842">
    <property type="entry name" value="WH_MER3"/>
</dbReference>
<dbReference type="SMART" id="SM00490">
    <property type="entry name" value="HELICc"/>
    <property type="match status" value="2"/>
</dbReference>
<keyword evidence="1" id="KW-0677">Repeat</keyword>
<keyword evidence="5" id="KW-0067">ATP-binding</keyword>
<dbReference type="GO" id="GO:0003676">
    <property type="term" value="F:nucleic acid binding"/>
    <property type="evidence" value="ECO:0007669"/>
    <property type="project" value="InterPro"/>
</dbReference>
<evidence type="ECO:0000256" key="5">
    <source>
        <dbReference type="ARBA" id="ARBA00022840"/>
    </source>
</evidence>
<accession>A0A0L0SFI7</accession>
<protein>
    <recommendedName>
        <fullName evidence="11">Pre-mRNA-splicing helicase BRR2</fullName>
    </recommendedName>
</protein>
<dbReference type="PROSITE" id="PS51192">
    <property type="entry name" value="HELICASE_ATP_BIND_1"/>
    <property type="match status" value="2"/>
</dbReference>
<dbReference type="OrthoDB" id="5575at2759"/>
<dbReference type="Gene3D" id="1.10.10.10">
    <property type="entry name" value="Winged helix-like DNA-binding domain superfamily/Winged helix DNA-binding domain"/>
    <property type="match status" value="2"/>
</dbReference>
<dbReference type="InterPro" id="IPR050474">
    <property type="entry name" value="Hel308_SKI2-like"/>
</dbReference>
<sequence length="2184" mass="245298">MAGGYDRSGGSGERQQPDYSYGANHNLVLQTDRSALPRRDNEPKGEPESLAGRVSMKDMGTRAQRDTTDLDQVKKDAKVAMEKREKKRLGKDQNTYGAEFSSILEASEDLEGLRYRPRTAETRHTYELILAFISGKLGDVPADVLRGATDQVLEILKSDMRDHDKKAEIAIILVTISQEEFTSLLNLAKKLTDYNPDTKNAVEQGTLDEQLGVAVIFEEEEEEDEDDDADRDEDENPYEIPDKDLGDHDEATTVLTSRTGAGVDGADDEEEAGEADGDDVDMDRVVLADHKSRKKVSLPAHEVDAFWLQRTISAHVDDVHVAQQKTASALEILAAAESAREAENALMELFEYSHFDLIKLLTANAPTIVYCTRLAKAANDDERDAILRDMRARGLDDLLVELGLQRASLAATQAMDVDQPERPTSTAPSTTEGGPAPKALLDLEAMAFAQGGHTMTNKKVSLPQGSFKRSKKGYEEIHVPAPKPKPLGANEHLVPLSDLPEWAQLAFPNTKSLNRVQSQLYETAFQSSENMLVCAPTGAGKTNVAMLTVLSLLNDFRDPDSGLINKDAFKIVYIAPMKALVQEVVGNFGARLKPYNLQVAELTGDAQLNKQQLHDTTMIVTTPEKWDVITRKGTDRSYTALVRLVIIDEVHLLHDDRGPVIEAIVSRTLRHVEQTRDHIRLVGLSATLPNYQDVASFMRVKASGLKFFDSSYRPCPLQQQYIGITEKKALKRFQVMNQVTYDKVMEQAGDNQVLVFVHSRKDTAKTAKSLLDTAIEAGTVTKFIQRDVSREVLKTEAETVKDKDLKELLPYGLAIHHAGMTRADRTLVEELFADGHIQVLCSTATLAWGVNLPAHTVIIKGTQVYSPEKGKWIELSPQDVLQMLGRAGRPQFDTYGEGIIITTHTELQYYLSLLNTQLPIESQLMSRLADILNAEIVLGTITSRQEAVDWLQYSYLYVRMRRAPPLYGVDWEDAKADPTLHQRRVDLVHSAVALLDKNLLVKYDRRTGKVVSTELGRIAAHYYISYPSMALYHQQLRPQSTLIDVFRVFSLSHEFKYIPVREEEKLELQKLNERIPIPIKESPDEPTAKVNILLQAHISQLKLEGFSLMADMVHVTQSAQRLFRALFEMALRRGWAQLAHVCLDACKMVERRQWSVMTPLRQFRNFPAEVIKRLERKELAFDRYFDLSPEELGQHVGLAKYGKTIHRYVHQLPKVEVAAQVLPVSRSLVKMDLTVTPDFQWDDKAHGAVQGFWIWVSDVDDEQLLYYEYFVLKSKFAAEDHHFSFTVPLFEPLAPNYFITVVSDSWLSSETRIAVSFRNLLLPTKFAPPTELLDLQPLPATALGNHAKLFPVDFFNPIQTQVFHSVFMTDENALICAPPGSGKTYIAEWAVLRALYHKQRSADQRIVYMVPYDAMAELRFKQWTKKFAKVNVVLLTGQTTRDLQLVEQADIIITTTNHWDALSRRWRQRKNVYQTWLFIADELHLLTDPEVGVATEIVCSRMRFISAQRESDQQPPVRIVALATSMANAKDVGDWLGCASAHVYNFAPATRPHALQIHLQGLSIAHVPSQLLAMIKPAHAQLAQLQRDQQAILFVAGRAQCTTVAAELAAWMRPGESFLRVDPQGEQYQALVRVLDPALQSSLEHGIAWIHEAMTPRQRDAVLTLYATKAVQVLLSTRGACWMLEHVQCHHVMILGTQTYDGQVHGYVDYPVADVLHMMGRATAKAHLMTLNTKKEYYKRYLHEPMPVESPLDQHTLLNHFNAEIVAKTIENKQDAVDYLTWTLMYRRMTQNPNYYGLTGVTERHLSDFLSDLVEGAVTDLVKAKCITCEDEYDLLPLNLGMVAAYYSISTETIEMFALSLKAQTKLRGLLDVLAHAVEFSTLPIRHHEAGVLHKLYDSVCAFKLGDGSEVKFTDPHVKTHILLQCHFARVQLPVDLQADLHLILGKVLPLLYAAVDVLASHGWLGVALAAMELCQMCVQGVWDKDSPLKQIPHFSRDVLARFQKQGVESVFDVMELDEDVQASLFAHFSPAETAQIAQFVNAYPNLEVDYAVPDDEDDEKVAQVPIPCHVTLRRDADESGGPADRVVAPLFSSEKTEHWWLVVGDAKSKQLYGIKRVTVAAELATRVDFVIPREGNHHLTLFVMSDSYLGCDQEYEFDVAVAANEDESSGDESGGEDGMDVDE</sequence>
<feature type="compositionally biased region" description="Acidic residues" evidence="6">
    <location>
        <begin position="219"/>
        <end position="237"/>
    </location>
</feature>
<feature type="domain" description="Helicase C-terminal" evidence="8">
    <location>
        <begin position="716"/>
        <end position="949"/>
    </location>
</feature>
<dbReference type="FunFam" id="3.40.50.300:FF:000254">
    <property type="entry name" value="U5 small nuclear ribonucleoprotein helicase"/>
    <property type="match status" value="1"/>
</dbReference>
<dbReference type="Proteomes" id="UP000054350">
    <property type="component" value="Unassembled WGS sequence"/>
</dbReference>
<dbReference type="FunFam" id="1.10.3380.10:FF:000002">
    <property type="entry name" value="Activating signal cointegrator 1 complex subunit 3"/>
    <property type="match status" value="1"/>
</dbReference>
<keyword evidence="3" id="KW-0378">Hydrolase</keyword>
<evidence type="ECO:0000259" key="8">
    <source>
        <dbReference type="PROSITE" id="PS51194"/>
    </source>
</evidence>
<name>A0A0L0SFI7_ALLM3</name>
<gene>
    <name evidence="9" type="ORF">AMAG_07029</name>
</gene>
<dbReference type="Pfam" id="PF00271">
    <property type="entry name" value="Helicase_C"/>
    <property type="match status" value="1"/>
</dbReference>
<dbReference type="InterPro" id="IPR001650">
    <property type="entry name" value="Helicase_C-like"/>
</dbReference>
<dbReference type="Pfam" id="PF23445">
    <property type="entry name" value="WHD_SNRNP200"/>
    <property type="match status" value="2"/>
</dbReference>
<dbReference type="InterPro" id="IPR011545">
    <property type="entry name" value="DEAD/DEAH_box_helicase_dom"/>
</dbReference>
<evidence type="ECO:0000256" key="4">
    <source>
        <dbReference type="ARBA" id="ARBA00022806"/>
    </source>
</evidence>
<reference evidence="10" key="2">
    <citation type="submission" date="2009-11" db="EMBL/GenBank/DDBJ databases">
        <title>The Genome Sequence of Allomyces macrogynus strain ATCC 38327.</title>
        <authorList>
            <consortium name="The Broad Institute Genome Sequencing Platform"/>
            <person name="Russ C."/>
            <person name="Cuomo C."/>
            <person name="Shea T."/>
            <person name="Young S.K."/>
            <person name="Zeng Q."/>
            <person name="Koehrsen M."/>
            <person name="Haas B."/>
            <person name="Borodovsky M."/>
            <person name="Guigo R."/>
            <person name="Alvarado L."/>
            <person name="Berlin A."/>
            <person name="Borenstein D."/>
            <person name="Chen Z."/>
            <person name="Engels R."/>
            <person name="Freedman E."/>
            <person name="Gellesch M."/>
            <person name="Goldberg J."/>
            <person name="Griggs A."/>
            <person name="Gujja S."/>
            <person name="Heiman D."/>
            <person name="Hepburn T."/>
            <person name="Howarth C."/>
            <person name="Jen D."/>
            <person name="Larson L."/>
            <person name="Lewis B."/>
            <person name="Mehta T."/>
            <person name="Park D."/>
            <person name="Pearson M."/>
            <person name="Roberts A."/>
            <person name="Saif S."/>
            <person name="Shenoy N."/>
            <person name="Sisk P."/>
            <person name="Stolte C."/>
            <person name="Sykes S."/>
            <person name="Walk T."/>
            <person name="White J."/>
            <person name="Yandava C."/>
            <person name="Burger G."/>
            <person name="Gray M.W."/>
            <person name="Holland P.W.H."/>
            <person name="King N."/>
            <person name="Lang F.B.F."/>
            <person name="Roger A.J."/>
            <person name="Ruiz-Trillo I."/>
            <person name="Lander E."/>
            <person name="Nusbaum C."/>
        </authorList>
    </citation>
    <scope>NUCLEOTIDE SEQUENCE [LARGE SCALE GENOMIC DNA]</scope>
    <source>
        <strain evidence="10">ATCC 38327</strain>
    </source>
</reference>
<dbReference type="GO" id="GO:0005524">
    <property type="term" value="F:ATP binding"/>
    <property type="evidence" value="ECO:0007669"/>
    <property type="project" value="UniProtKB-KW"/>
</dbReference>
<feature type="region of interest" description="Disordered" evidence="6">
    <location>
        <begin position="414"/>
        <end position="437"/>
    </location>
</feature>
<dbReference type="VEuPathDB" id="FungiDB:AMAG_07029"/>
<feature type="compositionally biased region" description="Basic and acidic residues" evidence="6">
    <location>
        <begin position="240"/>
        <end position="251"/>
    </location>
</feature>
<dbReference type="PIRSF" id="PIRSF039073">
    <property type="entry name" value="BRR2"/>
    <property type="match status" value="1"/>
</dbReference>